<dbReference type="Proteomes" id="UP000031575">
    <property type="component" value="Unassembled WGS sequence"/>
</dbReference>
<dbReference type="InterPro" id="IPR012816">
    <property type="entry name" value="NADAR"/>
</dbReference>
<reference evidence="3 4" key="1">
    <citation type="journal article" date="2014" name="BMC Genomics">
        <title>Comparative genomics of the major fungal agents of human and animal Sporotrichosis: Sporothrix schenckii and Sporothrix brasiliensis.</title>
        <authorList>
            <person name="Teixeira M.M."/>
            <person name="de Almeida L.G."/>
            <person name="Kubitschek-Barreira P."/>
            <person name="Alves F.L."/>
            <person name="Kioshima E.S."/>
            <person name="Abadio A.K."/>
            <person name="Fernandes L."/>
            <person name="Derengowski L.S."/>
            <person name="Ferreira K.S."/>
            <person name="Souza R.C."/>
            <person name="Ruiz J.C."/>
            <person name="de Andrade N.C."/>
            <person name="Paes H.C."/>
            <person name="Nicola A.M."/>
            <person name="Albuquerque P."/>
            <person name="Gerber A.L."/>
            <person name="Martins V.P."/>
            <person name="Peconick L.D."/>
            <person name="Neto A.V."/>
            <person name="Chaucanez C.B."/>
            <person name="Silva P.A."/>
            <person name="Cunha O.L."/>
            <person name="de Oliveira F.F."/>
            <person name="dos Santos T.C."/>
            <person name="Barros A.L."/>
            <person name="Soares M.A."/>
            <person name="de Oliveira L.M."/>
            <person name="Marini M.M."/>
            <person name="Villalobos-Duno H."/>
            <person name="Cunha M.M."/>
            <person name="de Hoog S."/>
            <person name="da Silveira J.F."/>
            <person name="Henrissat B."/>
            <person name="Nino-Vega G.A."/>
            <person name="Cisalpino P.S."/>
            <person name="Mora-Montes H.M."/>
            <person name="Almeida S.R."/>
            <person name="Stajich J.E."/>
            <person name="Lopes-Bezerra L.M."/>
            <person name="Vasconcelos A.T."/>
            <person name="Felipe M.S."/>
        </authorList>
    </citation>
    <scope>NUCLEOTIDE SEQUENCE [LARGE SCALE GENOMIC DNA]</scope>
    <source>
        <strain evidence="3 4">5110</strain>
    </source>
</reference>
<dbReference type="CDD" id="cd15457">
    <property type="entry name" value="NADAR"/>
    <property type="match status" value="1"/>
</dbReference>
<evidence type="ECO:0000313" key="3">
    <source>
        <dbReference type="EMBL" id="KIH93600.1"/>
    </source>
</evidence>
<dbReference type="Pfam" id="PF08719">
    <property type="entry name" value="NADAR"/>
    <property type="match status" value="1"/>
</dbReference>
<organism evidence="3 4">
    <name type="scientific">Sporothrix brasiliensis 5110</name>
    <dbReference type="NCBI Taxonomy" id="1398154"/>
    <lineage>
        <taxon>Eukaryota</taxon>
        <taxon>Fungi</taxon>
        <taxon>Dikarya</taxon>
        <taxon>Ascomycota</taxon>
        <taxon>Pezizomycotina</taxon>
        <taxon>Sordariomycetes</taxon>
        <taxon>Sordariomycetidae</taxon>
        <taxon>Ophiostomatales</taxon>
        <taxon>Ophiostomataceae</taxon>
        <taxon>Sporothrix</taxon>
    </lineage>
</organism>
<dbReference type="GeneID" id="63677629"/>
<evidence type="ECO:0000313" key="4">
    <source>
        <dbReference type="Proteomes" id="UP000031575"/>
    </source>
</evidence>
<accession>A0A0C2J3J6</accession>
<dbReference type="InterPro" id="IPR037238">
    <property type="entry name" value="YbiA-like_sf"/>
</dbReference>
<dbReference type="AlphaFoldDB" id="A0A0C2J3J6"/>
<dbReference type="Gene3D" id="1.10.357.40">
    <property type="entry name" value="YbiA-like"/>
    <property type="match status" value="1"/>
</dbReference>
<dbReference type="SUPFAM" id="SSF143990">
    <property type="entry name" value="YbiA-like"/>
    <property type="match status" value="1"/>
</dbReference>
<sequence length="251" mass="27892">MKMMNKAPAETPAKVPKGPKGTEANNSSKAVPSKASAKDVKMAHKVGNAKNAESRDLEATKPLFFFKPNEPFGEFCQWYPATFTVSKADMSAIVGHPIDPDDPEGWMPIYFHCAEQYMMYCKAGCFHDTETQKRILATDDAKEQKRLGRATRGFDAAVWDTNKSDVVVLGNVCKFGQNKDLRKLLLDTGTRLLAEAASQDRVWGIGFTAREASTHKDQSRWGENRLGKALMKARETLANEAADEQERQDVS</sequence>
<protein>
    <recommendedName>
        <fullName evidence="2">NADAR domain-containing protein</fullName>
    </recommendedName>
</protein>
<evidence type="ECO:0000259" key="2">
    <source>
        <dbReference type="Pfam" id="PF08719"/>
    </source>
</evidence>
<gene>
    <name evidence="3" type="ORF">SPBR_04425</name>
</gene>
<dbReference type="OrthoDB" id="206452at2759"/>
<dbReference type="EMBL" id="AWTV01000005">
    <property type="protein sequence ID" value="KIH93600.1"/>
    <property type="molecule type" value="Genomic_DNA"/>
</dbReference>
<dbReference type="VEuPathDB" id="FungiDB:SPBR_04425"/>
<dbReference type="RefSeq" id="XP_040621610.1">
    <property type="nucleotide sequence ID" value="XM_040762708.1"/>
</dbReference>
<feature type="compositionally biased region" description="Low complexity" evidence="1">
    <location>
        <begin position="24"/>
        <end position="35"/>
    </location>
</feature>
<evidence type="ECO:0000256" key="1">
    <source>
        <dbReference type="SAM" id="MobiDB-lite"/>
    </source>
</evidence>
<dbReference type="HOGENOM" id="CLU_084247_0_2_1"/>
<name>A0A0C2J3J6_9PEZI</name>
<keyword evidence="4" id="KW-1185">Reference proteome</keyword>
<dbReference type="NCBIfam" id="TIGR02464">
    <property type="entry name" value="ribofla_fusion"/>
    <property type="match status" value="1"/>
</dbReference>
<proteinExistence type="predicted"/>
<comment type="caution">
    <text evidence="3">The sequence shown here is derived from an EMBL/GenBank/DDBJ whole genome shotgun (WGS) entry which is preliminary data.</text>
</comment>
<feature type="region of interest" description="Disordered" evidence="1">
    <location>
        <begin position="1"/>
        <end position="41"/>
    </location>
</feature>
<feature type="domain" description="NADAR" evidence="2">
    <location>
        <begin position="64"/>
        <end position="237"/>
    </location>
</feature>